<dbReference type="Gene3D" id="3.40.50.720">
    <property type="entry name" value="NAD(P)-binding Rossmann-like Domain"/>
    <property type="match status" value="1"/>
</dbReference>
<name>A0A0X8FF62_9LACT</name>
<dbReference type="PANTHER" id="PTHR13812:SF19">
    <property type="entry name" value="KETIMINE REDUCTASE MU-CRYSTALLIN"/>
    <property type="match status" value="1"/>
</dbReference>
<keyword evidence="4" id="KW-1185">Reference proteome</keyword>
<reference evidence="1" key="2">
    <citation type="submission" date="2022-09" db="EMBL/GenBank/DDBJ databases">
        <title>Aerococcus urinae taxonomy study.</title>
        <authorList>
            <person name="Christensen J."/>
            <person name="Senneby E."/>
        </authorList>
    </citation>
    <scope>NUCLEOTIDE SEQUENCE</scope>
    <source>
        <strain evidence="1">NLD-066-U95</strain>
    </source>
</reference>
<dbReference type="GeneID" id="89334665"/>
<dbReference type="Proteomes" id="UP000594771">
    <property type="component" value="Chromosome"/>
</dbReference>
<accession>A0A0X8FF62</accession>
<reference evidence="2 3" key="1">
    <citation type="submission" date="2020-12" db="EMBL/GenBank/DDBJ databases">
        <title>FDA dAtabase for Regulatory Grade micrObial Sequences (FDA-ARGOS): Supporting development and validation of Infectious Disease Dx tests.</title>
        <authorList>
            <person name="Sproer C."/>
            <person name="Gronow S."/>
            <person name="Severitt S."/>
            <person name="Schroder I."/>
            <person name="Tallon L."/>
            <person name="Sadzewicz L."/>
            <person name="Zhao X."/>
            <person name="Boylan J."/>
            <person name="Ott S."/>
            <person name="Bowen H."/>
            <person name="Vavikolanu K."/>
            <person name="Mehta A."/>
            <person name="Aluvathingal J."/>
            <person name="Nadendla S."/>
            <person name="Lowell S."/>
            <person name="Myers T."/>
            <person name="Yan Y."/>
            <person name="Sichtig H."/>
        </authorList>
    </citation>
    <scope>NUCLEOTIDE SEQUENCE [LARGE SCALE GENOMIC DNA]</scope>
    <source>
        <strain evidence="2 3">FDAARGOS_911</strain>
    </source>
</reference>
<evidence type="ECO:0000313" key="1">
    <source>
        <dbReference type="EMBL" id="MCY3053986.1"/>
    </source>
</evidence>
<dbReference type="KEGG" id="aun:AWM73_06745"/>
<dbReference type="RefSeq" id="WP_060778648.1">
    <property type="nucleotide sequence ID" value="NZ_CAJHLF010000009.1"/>
</dbReference>
<dbReference type="OrthoDB" id="9792005at2"/>
<dbReference type="AlphaFoldDB" id="A0A0X8FF62"/>
<dbReference type="EMBL" id="CP065662">
    <property type="protein sequence ID" value="QPS02106.1"/>
    <property type="molecule type" value="Genomic_DNA"/>
</dbReference>
<dbReference type="InterPro" id="IPR023401">
    <property type="entry name" value="ODC_N"/>
</dbReference>
<dbReference type="InterPro" id="IPR003462">
    <property type="entry name" value="ODC_Mu_crystall"/>
</dbReference>
<organism evidence="2 3">
    <name type="scientific">Aerococcus urinae</name>
    <dbReference type="NCBI Taxonomy" id="1376"/>
    <lineage>
        <taxon>Bacteria</taxon>
        <taxon>Bacillati</taxon>
        <taxon>Bacillota</taxon>
        <taxon>Bacilli</taxon>
        <taxon>Lactobacillales</taxon>
        <taxon>Aerococcaceae</taxon>
        <taxon>Aerococcus</taxon>
    </lineage>
</organism>
<dbReference type="GO" id="GO:0005737">
    <property type="term" value="C:cytoplasm"/>
    <property type="evidence" value="ECO:0007669"/>
    <property type="project" value="TreeGrafter"/>
</dbReference>
<dbReference type="Pfam" id="PF02423">
    <property type="entry name" value="OCD_Mu_crystall"/>
    <property type="match status" value="1"/>
</dbReference>
<dbReference type="PANTHER" id="PTHR13812">
    <property type="entry name" value="KETIMINE REDUCTASE MU-CRYSTALLIN"/>
    <property type="match status" value="1"/>
</dbReference>
<proteinExistence type="predicted"/>
<dbReference type="Proteomes" id="UP001069145">
    <property type="component" value="Unassembled WGS sequence"/>
</dbReference>
<dbReference type="EMBL" id="JAOTML010000010">
    <property type="protein sequence ID" value="MCY3053986.1"/>
    <property type="molecule type" value="Genomic_DNA"/>
</dbReference>
<protein>
    <submittedName>
        <fullName evidence="2">Ornithine cyclodeaminase family protein</fullName>
    </submittedName>
</protein>
<dbReference type="SUPFAM" id="SSF51735">
    <property type="entry name" value="NAD(P)-binding Rossmann-fold domains"/>
    <property type="match status" value="1"/>
</dbReference>
<evidence type="ECO:0000313" key="2">
    <source>
        <dbReference type="EMBL" id="QPS02106.1"/>
    </source>
</evidence>
<dbReference type="PIRSF" id="PIRSF001439">
    <property type="entry name" value="CryM"/>
    <property type="match status" value="1"/>
</dbReference>
<dbReference type="Gene3D" id="3.30.1780.10">
    <property type="entry name" value="ornithine cyclodeaminase, domain 1"/>
    <property type="match status" value="1"/>
</dbReference>
<gene>
    <name evidence="2" type="ORF">I6G68_03285</name>
    <name evidence="1" type="ORF">ODY43_08345</name>
</gene>
<dbReference type="InterPro" id="IPR036291">
    <property type="entry name" value="NAD(P)-bd_dom_sf"/>
</dbReference>
<sequence length="335" mass="36491">MTETRLLDQETIKKMLTMDKVNEIVEKTFQEVGERRVKNPTKVTLDLGNNSDWPEYEGYMNAMPAYIGGLDVAGLKWVGGFDGKRKEAGYPYINGLILLIDPQLGTFKAVMDGTLITNLRTGAQTAVAIKYLGFEKGSDLNLALFGTGMQASMQLHAIADWFNIKHVNLWHYHDKGVKEFIAEHEDLVDGDIDYVTDVKEACDADIVITATKSQEALLDYQDISGDTVIIPIGSGHEIGNHLINYSDHIVVDHIGQALHRGALADAATKSIIDEDDIDATIGQLASGRLTLPGLRKGTTICVPIGIGALDIAIAGQLAKEAEAENIGSTFSFNPY</sequence>
<evidence type="ECO:0000313" key="3">
    <source>
        <dbReference type="Proteomes" id="UP000594771"/>
    </source>
</evidence>
<evidence type="ECO:0000313" key="4">
    <source>
        <dbReference type="Proteomes" id="UP001069145"/>
    </source>
</evidence>